<comment type="caution">
    <text evidence="9">The sequence shown here is derived from an EMBL/GenBank/DDBJ whole genome shotgun (WGS) entry which is preliminary data.</text>
</comment>
<evidence type="ECO:0000259" key="8">
    <source>
        <dbReference type="SMART" id="SM00968"/>
    </source>
</evidence>
<feature type="coiled-coil region" evidence="7">
    <location>
        <begin position="395"/>
        <end position="471"/>
    </location>
</feature>
<feature type="domain" description="SMC hinge" evidence="8">
    <location>
        <begin position="500"/>
        <end position="620"/>
    </location>
</feature>
<name>A0A0B2ULR8_9MICR</name>
<dbReference type="GO" id="GO:0051301">
    <property type="term" value="P:cell division"/>
    <property type="evidence" value="ECO:0007669"/>
    <property type="project" value="UniProtKB-KW"/>
</dbReference>
<dbReference type="GeneID" id="26261576"/>
<gene>
    <name evidence="9" type="ORF">M896_041380</name>
</gene>
<evidence type="ECO:0000256" key="7">
    <source>
        <dbReference type="SAM" id="Coils"/>
    </source>
</evidence>
<dbReference type="GO" id="GO:0005634">
    <property type="term" value="C:nucleus"/>
    <property type="evidence" value="ECO:0007669"/>
    <property type="project" value="UniProtKB-SubCell"/>
</dbReference>
<evidence type="ECO:0000256" key="6">
    <source>
        <dbReference type="ARBA" id="ARBA00023306"/>
    </source>
</evidence>
<dbReference type="Gene3D" id="1.20.1060.20">
    <property type="match status" value="1"/>
</dbReference>
<dbReference type="SMART" id="SM00968">
    <property type="entry name" value="SMC_hinge"/>
    <property type="match status" value="1"/>
</dbReference>
<dbReference type="AlphaFoldDB" id="A0A0B2ULR8"/>
<sequence length="1156" mass="133982">MGLEKIEVENFKSYRGKHLIGPFDRLTCVIGPNGSGKSNVMDAITFCLGVGAWRLRTSSVRGVINEGSGYASVTLHIATNSWTRMLYRRVDVNGRSSYAVDDDSVGYDKFQEALQQMNVMMDARNFMVFQGDVGKVGRMAPMEITRLFEEMSGSGELKDIYEEKARIQSKALSDCAMLFEERKDLCIRMKEAEEVKEQEEEFRRMIARKTSLQREITIHELYRKVNDIKEICTRKQGIDKEVKEVQGCIDCKEREIAQYRSRMNEARREYFEANSRVSKQRELIKEKQMIVCKNEHDEESRRAQMMDIDYRMKAKQIFIVEKTKEIAKRNKELEEVCKECGRLEMMELDRMQALECTRQIEELYEKEKTMQSMCGSDIKMLDLLDLEEYPKKILKGEYIEKLNMLKEKNEQYQDSLNEIRKARSNLVFKIDNLNESEQRLREKIGMHEAKYDRLAEEEKEKNARLTELLGEILRIKGRKRIDSKRSIIKATVGTLKTMFPGVYGCVVDLIRPTQDRYEVALSMLFGSHDLSVVVDTEATAVSCINFVRDKRLCKMTFLPLQSMNSDVKGTGDVLKDIRATNGVRMARDTVEYDLKYKKVVMYLLNDKLISDSLDVSRSICYGKGMKMSVCSLDGVYIHGGGCLMTGGGCQRNRFEEDELDSLMKSRSEVLCDLKKIHDMKAELSHVEICRERILVWNASKCKEMDELKRIDVEIDKLEKKLIEIDHQEKEVLEGLNNLDKEICAVEQKKLMLGNKLCETESKVFEGVFPNKYFGSYKEYKEAKSNDVFTRRLVECEGLKLRIRSRIAGLDQEMSGIAEEIEIMNEERKWLSRTIEGDAIDMNLMSRELIDLESDESAKAKEMEVIRNESKDMNNEFRKLVCKRNELDKEAVNCMSAKERLEEEVKNIMMFSAMEEIAIPYVGGEMSMDNIDFSEVSGDAEQLEREFEEINMKMERHAPPKRMESTENDRSKYMKINSEYERLKEAAIKAKSEFNDVKKKRTGMFAECFEKVNKEVSRIYKALTTTDTSEGNAYLVLENQAEPYKGGVGFHLMPPSKRFREMRLLSGGERTMATLSLLFSFHSYRPAPFYVFDEIDSALDKENVARIISFMLSCNAQFILITLRPTIFQHSDSLVGIYKDPYAHSSRILTYRLNSEY</sequence>
<keyword evidence="5" id="KW-0539">Nucleus</keyword>
<dbReference type="RefSeq" id="XP_014563982.1">
    <property type="nucleotide sequence ID" value="XM_014708496.1"/>
</dbReference>
<feature type="coiled-coil region" evidence="7">
    <location>
        <begin position="932"/>
        <end position="999"/>
    </location>
</feature>
<dbReference type="GO" id="GO:0008278">
    <property type="term" value="C:cohesin complex"/>
    <property type="evidence" value="ECO:0007669"/>
    <property type="project" value="TreeGrafter"/>
</dbReference>
<accession>A0A0B2ULR8</accession>
<keyword evidence="6" id="KW-0131">Cell cycle</keyword>
<dbReference type="Pfam" id="PF02463">
    <property type="entry name" value="SMC_N"/>
    <property type="match status" value="1"/>
</dbReference>
<dbReference type="Gene3D" id="3.40.50.300">
    <property type="entry name" value="P-loop containing nucleotide triphosphate hydrolases"/>
    <property type="match status" value="2"/>
</dbReference>
<dbReference type="VEuPathDB" id="MicrosporidiaDB:M896_041380"/>
<organism evidence="9 10">
    <name type="scientific">Ordospora colligata OC4</name>
    <dbReference type="NCBI Taxonomy" id="1354746"/>
    <lineage>
        <taxon>Eukaryota</taxon>
        <taxon>Fungi</taxon>
        <taxon>Fungi incertae sedis</taxon>
        <taxon>Microsporidia</taxon>
        <taxon>Ordosporidae</taxon>
        <taxon>Ordospora</taxon>
    </lineage>
</organism>
<dbReference type="Pfam" id="PF06470">
    <property type="entry name" value="SMC_hinge"/>
    <property type="match status" value="1"/>
</dbReference>
<dbReference type="PANTHER" id="PTHR18937">
    <property type="entry name" value="STRUCTURAL MAINTENANCE OF CHROMOSOMES SMC FAMILY MEMBER"/>
    <property type="match status" value="1"/>
</dbReference>
<proteinExistence type="predicted"/>
<evidence type="ECO:0000313" key="9">
    <source>
        <dbReference type="EMBL" id="KHN69940.1"/>
    </source>
</evidence>
<feature type="coiled-coil region" evidence="7">
    <location>
        <begin position="188"/>
        <end position="215"/>
    </location>
</feature>
<evidence type="ECO:0000256" key="4">
    <source>
        <dbReference type="ARBA" id="ARBA00023054"/>
    </source>
</evidence>
<dbReference type="InterPro" id="IPR036277">
    <property type="entry name" value="SMC_hinge_sf"/>
</dbReference>
<dbReference type="HOGENOM" id="CLU_001042_0_1_1"/>
<dbReference type="STRING" id="1354746.A0A0B2ULR8"/>
<dbReference type="EMBL" id="JOKQ01000004">
    <property type="protein sequence ID" value="KHN69940.1"/>
    <property type="molecule type" value="Genomic_DNA"/>
</dbReference>
<evidence type="ECO:0000256" key="5">
    <source>
        <dbReference type="ARBA" id="ARBA00023242"/>
    </source>
</evidence>
<dbReference type="GO" id="GO:0003677">
    <property type="term" value="F:DNA binding"/>
    <property type="evidence" value="ECO:0007669"/>
    <property type="project" value="TreeGrafter"/>
</dbReference>
<evidence type="ECO:0000256" key="2">
    <source>
        <dbReference type="ARBA" id="ARBA00022618"/>
    </source>
</evidence>
<dbReference type="GO" id="GO:0005524">
    <property type="term" value="F:ATP binding"/>
    <property type="evidence" value="ECO:0007669"/>
    <property type="project" value="InterPro"/>
</dbReference>
<dbReference type="PANTHER" id="PTHR18937:SF12">
    <property type="entry name" value="STRUCTURAL MAINTENANCE OF CHROMOSOMES PROTEIN"/>
    <property type="match status" value="1"/>
</dbReference>
<evidence type="ECO:0000256" key="1">
    <source>
        <dbReference type="ARBA" id="ARBA00004123"/>
    </source>
</evidence>
<comment type="subcellular location">
    <subcellularLocation>
        <location evidence="1">Nucleus</location>
    </subcellularLocation>
</comment>
<feature type="coiled-coil region" evidence="7">
    <location>
        <begin position="249"/>
        <end position="276"/>
    </location>
</feature>
<dbReference type="GO" id="GO:0007062">
    <property type="term" value="P:sister chromatid cohesion"/>
    <property type="evidence" value="ECO:0007669"/>
    <property type="project" value="TreeGrafter"/>
</dbReference>
<keyword evidence="2" id="KW-0132">Cell division</keyword>
<reference evidence="9 10" key="1">
    <citation type="journal article" date="2014" name="MBio">
        <title>The Ordospora colligata genome; evolution of extreme reduction in microsporidia and host-to-parasite horizontal gene transfer.</title>
        <authorList>
            <person name="Pombert J.-F."/>
            <person name="Haag K.L."/>
            <person name="Beidas S."/>
            <person name="Ebert D."/>
            <person name="Keeling P.J."/>
        </authorList>
    </citation>
    <scope>NUCLEOTIDE SEQUENCE [LARGE SCALE GENOMIC DNA]</scope>
    <source>
        <strain evidence="9 10">OC4</strain>
    </source>
</reference>
<dbReference type="InterPro" id="IPR010935">
    <property type="entry name" value="SMC_hinge"/>
</dbReference>
<dbReference type="FunCoup" id="A0A0B2ULR8">
    <property type="interactions" value="205"/>
</dbReference>
<dbReference type="GO" id="GO:0016887">
    <property type="term" value="F:ATP hydrolysis activity"/>
    <property type="evidence" value="ECO:0007669"/>
    <property type="project" value="InterPro"/>
</dbReference>
<dbReference type="InParanoid" id="A0A0B2ULR8"/>
<dbReference type="SUPFAM" id="SSF52540">
    <property type="entry name" value="P-loop containing nucleoside triphosphate hydrolases"/>
    <property type="match status" value="1"/>
</dbReference>
<dbReference type="PIRSF" id="PIRSF005719">
    <property type="entry name" value="SMC"/>
    <property type="match status" value="1"/>
</dbReference>
<dbReference type="Gene3D" id="3.30.70.1620">
    <property type="match status" value="1"/>
</dbReference>
<dbReference type="InterPro" id="IPR024704">
    <property type="entry name" value="SMC"/>
</dbReference>
<dbReference type="InterPro" id="IPR003395">
    <property type="entry name" value="RecF/RecN/SMC_N"/>
</dbReference>
<dbReference type="OrthoDB" id="5575062at2759"/>
<dbReference type="SUPFAM" id="SSF75553">
    <property type="entry name" value="Smc hinge domain"/>
    <property type="match status" value="1"/>
</dbReference>
<dbReference type="Proteomes" id="UP000031056">
    <property type="component" value="Unassembled WGS sequence"/>
</dbReference>
<protein>
    <submittedName>
        <fullName evidence="9">Chromosome segregation ATPase</fullName>
    </submittedName>
</protein>
<feature type="coiled-coil region" evidence="7">
    <location>
        <begin position="869"/>
        <end position="903"/>
    </location>
</feature>
<keyword evidence="10" id="KW-1185">Reference proteome</keyword>
<evidence type="ECO:0000256" key="3">
    <source>
        <dbReference type="ARBA" id="ARBA00022776"/>
    </source>
</evidence>
<evidence type="ECO:0000313" key="10">
    <source>
        <dbReference type="Proteomes" id="UP000031056"/>
    </source>
</evidence>
<keyword evidence="4 7" id="KW-0175">Coiled coil</keyword>
<dbReference type="InterPro" id="IPR027417">
    <property type="entry name" value="P-loop_NTPase"/>
</dbReference>
<keyword evidence="3" id="KW-0498">Mitosis</keyword>